<dbReference type="EMBL" id="JAUYZG010000024">
    <property type="protein sequence ID" value="KAK2870107.1"/>
    <property type="molecule type" value="Genomic_DNA"/>
</dbReference>
<proteinExistence type="predicted"/>
<reference evidence="1" key="1">
    <citation type="submission" date="2023-08" db="EMBL/GenBank/DDBJ databases">
        <title>Chromosome-level Genome Assembly of mud carp (Cirrhinus molitorella).</title>
        <authorList>
            <person name="Liu H."/>
        </authorList>
    </citation>
    <scope>NUCLEOTIDE SEQUENCE</scope>
    <source>
        <strain evidence="1">Prfri</strain>
        <tissue evidence="1">Muscle</tissue>
    </source>
</reference>
<dbReference type="Proteomes" id="UP001187343">
    <property type="component" value="Unassembled WGS sequence"/>
</dbReference>
<keyword evidence="2" id="KW-1185">Reference proteome</keyword>
<comment type="caution">
    <text evidence="1">The sequence shown here is derived from an EMBL/GenBank/DDBJ whole genome shotgun (WGS) entry which is preliminary data.</text>
</comment>
<evidence type="ECO:0000313" key="1">
    <source>
        <dbReference type="EMBL" id="KAK2870107.1"/>
    </source>
</evidence>
<name>A0AA88TAI7_9TELE</name>
<accession>A0AA88TAI7</accession>
<sequence length="178" mass="18327">MNASLPLGSVLVPPTLPFAEVLIVVYGAHVSVLLSADGRGPRGATSGRICGVQLFSVFAAAGLAWRQICHLLPSHALSLPANLLVTLRASHPHLRVRSGQHAFLLPGCPGRGGPGGSRLLLPPRALPPSQPSPCFQPAACLPSACPGEGGNAVGSNAHEPFEAAEKLQRLDSLPLSQP</sequence>
<evidence type="ECO:0000313" key="2">
    <source>
        <dbReference type="Proteomes" id="UP001187343"/>
    </source>
</evidence>
<gene>
    <name evidence="1" type="ORF">Q8A67_024499</name>
</gene>
<protein>
    <submittedName>
        <fullName evidence="1">Uncharacterized protein</fullName>
    </submittedName>
</protein>
<dbReference type="AlphaFoldDB" id="A0AA88TAI7"/>
<organism evidence="1 2">
    <name type="scientific">Cirrhinus molitorella</name>
    <name type="common">mud carp</name>
    <dbReference type="NCBI Taxonomy" id="172907"/>
    <lineage>
        <taxon>Eukaryota</taxon>
        <taxon>Metazoa</taxon>
        <taxon>Chordata</taxon>
        <taxon>Craniata</taxon>
        <taxon>Vertebrata</taxon>
        <taxon>Euteleostomi</taxon>
        <taxon>Actinopterygii</taxon>
        <taxon>Neopterygii</taxon>
        <taxon>Teleostei</taxon>
        <taxon>Ostariophysi</taxon>
        <taxon>Cypriniformes</taxon>
        <taxon>Cyprinidae</taxon>
        <taxon>Labeoninae</taxon>
        <taxon>Labeonini</taxon>
        <taxon>Cirrhinus</taxon>
    </lineage>
</organism>